<sequence length="358" mass="40091">METVFDKSANKDSVWHNKTVKIQEPIKIYDATDSLYSYLFNLTVNGKPAGFIEISAIKDDYPILSFAYEGSVMDDRQIEILRQKNKDKTPVQEKVVVIGPAHFGLKQDFSDGTADIISFAGATSLNKEQNKPKSKPKYGKNDGARKLWRTIDVVVGDVRGPNDGVTDDLSFETGMERSYFIGGVADMNQMYSSLWSGPSGCSPTSAANIMKYWADHGFPELVRGLSDEQLLYQLRTAMGTRSDGSTPVNNISPGMRNFARNRGVSSADAWYLNPPTWNAYKSGITNNGPNVISFVGQTYYRDHSVTGVGWVEFYYNGSCEGHQYMEVHDNVYSTPMNIYIAYGRNYQAIYFDQFDPQP</sequence>
<dbReference type="EMBL" id="FQUW01000010">
    <property type="protein sequence ID" value="SHE85794.1"/>
    <property type="molecule type" value="Genomic_DNA"/>
</dbReference>
<proteinExistence type="predicted"/>
<keyword evidence="2" id="KW-1185">Reference proteome</keyword>
<dbReference type="RefSeq" id="WP_073163550.1">
    <property type="nucleotide sequence ID" value="NZ_FQUW01000010.1"/>
</dbReference>
<reference evidence="2" key="1">
    <citation type="submission" date="2016-11" db="EMBL/GenBank/DDBJ databases">
        <authorList>
            <person name="Varghese N."/>
            <person name="Submissions S."/>
        </authorList>
    </citation>
    <scope>NUCLEOTIDE SEQUENCE [LARGE SCALE GENOMIC DNA]</scope>
    <source>
        <strain evidence="2">DSM 11792</strain>
    </source>
</reference>
<organism evidence="1 2">
    <name type="scientific">Desulfofundulus australicus DSM 11792</name>
    <dbReference type="NCBI Taxonomy" id="1121425"/>
    <lineage>
        <taxon>Bacteria</taxon>
        <taxon>Bacillati</taxon>
        <taxon>Bacillota</taxon>
        <taxon>Clostridia</taxon>
        <taxon>Eubacteriales</taxon>
        <taxon>Peptococcaceae</taxon>
        <taxon>Desulfofundulus</taxon>
    </lineage>
</organism>
<dbReference type="OrthoDB" id="2666872at2"/>
<evidence type="ECO:0000313" key="2">
    <source>
        <dbReference type="Proteomes" id="UP000184196"/>
    </source>
</evidence>
<accession>A0A1M4WX23</accession>
<name>A0A1M4WX23_9FIRM</name>
<dbReference type="Proteomes" id="UP000184196">
    <property type="component" value="Unassembled WGS sequence"/>
</dbReference>
<dbReference type="AlphaFoldDB" id="A0A1M4WX23"/>
<evidence type="ECO:0000313" key="1">
    <source>
        <dbReference type="EMBL" id="SHE85794.1"/>
    </source>
</evidence>
<protein>
    <recommendedName>
        <fullName evidence="3">Peptidase_C39 like family protein</fullName>
    </recommendedName>
</protein>
<evidence type="ECO:0008006" key="3">
    <source>
        <dbReference type="Google" id="ProtNLM"/>
    </source>
</evidence>
<gene>
    <name evidence="1" type="ORF">SAMN02745218_00915</name>
</gene>